<evidence type="ECO:0000256" key="1">
    <source>
        <dbReference type="SAM" id="MobiDB-lite"/>
    </source>
</evidence>
<organism evidence="2">
    <name type="scientific">Tetraselmis sp. GSL018</name>
    <dbReference type="NCBI Taxonomy" id="582737"/>
    <lineage>
        <taxon>Eukaryota</taxon>
        <taxon>Viridiplantae</taxon>
        <taxon>Chlorophyta</taxon>
        <taxon>core chlorophytes</taxon>
        <taxon>Chlorodendrophyceae</taxon>
        <taxon>Chlorodendrales</taxon>
        <taxon>Chlorodendraceae</taxon>
        <taxon>Tetraselmis</taxon>
    </lineage>
</organism>
<sequence>HILSHRPPSSPVPSERAKQARGLFQGVLGRHRHWPVSKAGNPFKGRGLGDGDASLQDSFEAASGTKRGPWFPRSNGTGRDSFSSLKALRRGEHAGTRTHAHTYRLTCFGPARTQPFQSIFTVLFQVPVRPAAPKPGWLTATSPKRGVQRGQPPGSSYECVPTETLWVVRELVSKISEHESEHSPFWFHLRANKRRDCSTGREQDWYC</sequence>
<protein>
    <submittedName>
        <fullName evidence="2">Uncharacterized protein</fullName>
    </submittedName>
</protein>
<feature type="region of interest" description="Disordered" evidence="1">
    <location>
        <begin position="135"/>
        <end position="156"/>
    </location>
</feature>
<dbReference type="EMBL" id="GBEZ01009907">
    <property type="protein sequence ID" value="JAC75715.1"/>
    <property type="molecule type" value="Transcribed_RNA"/>
</dbReference>
<reference evidence="2" key="1">
    <citation type="submission" date="2014-05" db="EMBL/GenBank/DDBJ databases">
        <title>The transcriptome of the halophilic microalga Tetraselmis sp. GSL018 isolated from the Great Salt Lake, Utah.</title>
        <authorList>
            <person name="Jinkerson R.E."/>
            <person name="D'Adamo S."/>
            <person name="Posewitz M.C."/>
        </authorList>
    </citation>
    <scope>NUCLEOTIDE SEQUENCE</scope>
    <source>
        <strain evidence="2">GSL018</strain>
    </source>
</reference>
<name>A0A061RYH9_9CHLO</name>
<gene>
    <name evidence="2" type="ORF">TSPGSL018_22269</name>
</gene>
<dbReference type="AlphaFoldDB" id="A0A061RYH9"/>
<feature type="non-terminal residue" evidence="2">
    <location>
        <position position="1"/>
    </location>
</feature>
<accession>A0A061RYH9</accession>
<evidence type="ECO:0000313" key="2">
    <source>
        <dbReference type="EMBL" id="JAC75715.1"/>
    </source>
</evidence>
<feature type="region of interest" description="Disordered" evidence="1">
    <location>
        <begin position="34"/>
        <end position="82"/>
    </location>
</feature>
<proteinExistence type="predicted"/>